<organism evidence="2 3">
    <name type="scientific">Maridesulfovibrio hydrothermalis AM13 = DSM 14728</name>
    <dbReference type="NCBI Taxonomy" id="1121451"/>
    <lineage>
        <taxon>Bacteria</taxon>
        <taxon>Pseudomonadati</taxon>
        <taxon>Thermodesulfobacteriota</taxon>
        <taxon>Desulfovibrionia</taxon>
        <taxon>Desulfovibrionales</taxon>
        <taxon>Desulfovibrionaceae</taxon>
        <taxon>Maridesulfovibrio</taxon>
    </lineage>
</organism>
<dbReference type="AlphaFoldDB" id="L0RD79"/>
<sequence length="330" mass="37055">MLTSPLSSGSGTAGSYFKNIAESDYTAKTPNISNKLSSHQIRRQLQMQFASMSFGLSSDEQQKVGSYFSQINNIYGVNDTSIRDEQEKRFKELKAELDELYGLDGEPKKLTVEEKKQVEEIQTKLDELYNIVPTKDPQGADRQRAESLKWELKKLYYPEGKILSAAEKKVEASIHGELKELFGIEGPKKLTKEEQAIADSLNKQMDEIMGTTKKQLTEEESKRADALIKEMEQVVGNLVTHGLSRAEKNIYFNLDDKADALKDLAKERTLTDEEQDELAKITQNINILLDKAAKIQEQQDHQAKQVHNQMGGFFSQLGSLGGGTLLSTTI</sequence>
<keyword evidence="1" id="KW-0175">Coiled coil</keyword>
<evidence type="ECO:0000256" key="1">
    <source>
        <dbReference type="SAM" id="Coils"/>
    </source>
</evidence>
<feature type="coiled-coil region" evidence="1">
    <location>
        <begin position="271"/>
        <end position="298"/>
    </location>
</feature>
<evidence type="ECO:0000313" key="2">
    <source>
        <dbReference type="EMBL" id="CCO24733.1"/>
    </source>
</evidence>
<dbReference type="RefSeq" id="WP_015337333.1">
    <property type="nucleotide sequence ID" value="NC_020055.1"/>
</dbReference>
<dbReference type="eggNOG" id="ENOG5031D12">
    <property type="taxonomic scope" value="Bacteria"/>
</dbReference>
<dbReference type="EMBL" id="FO203522">
    <property type="protein sequence ID" value="CCO24733.1"/>
    <property type="molecule type" value="Genomic_DNA"/>
</dbReference>
<dbReference type="KEGG" id="dhy:DESAM_22466"/>
<name>L0RD79_9BACT</name>
<gene>
    <name evidence="2" type="ORF">DESAM_22466</name>
</gene>
<accession>L0RD79</accession>
<dbReference type="OrthoDB" id="5450140at2"/>
<protein>
    <submittedName>
        <fullName evidence="2">Uncharacterized protein</fullName>
    </submittedName>
</protein>
<dbReference type="Proteomes" id="UP000010808">
    <property type="component" value="Chromosome"/>
</dbReference>
<keyword evidence="3" id="KW-1185">Reference proteome</keyword>
<evidence type="ECO:0000313" key="3">
    <source>
        <dbReference type="Proteomes" id="UP000010808"/>
    </source>
</evidence>
<dbReference type="HOGENOM" id="CLU_841264_0_0_7"/>
<proteinExistence type="predicted"/>
<reference evidence="2 3" key="1">
    <citation type="submission" date="2012-10" db="EMBL/GenBank/DDBJ databases">
        <authorList>
            <person name="Genoscope - CEA"/>
        </authorList>
    </citation>
    <scope>NUCLEOTIDE SEQUENCE [LARGE SCALE GENOMIC DNA]</scope>
    <source>
        <strain evidence="3">AM13 / DSM 14728</strain>
    </source>
</reference>
<dbReference type="PATRIC" id="fig|1121451.3.peg.2682"/>